<accession>A0AAJ2BBL1</accession>
<dbReference type="Pfam" id="PF11015">
    <property type="entry name" value="DUF2853"/>
    <property type="match status" value="1"/>
</dbReference>
<name>A0AAJ2BBL1_9HYPH</name>
<dbReference type="AlphaFoldDB" id="A0AAJ2BBL1"/>
<dbReference type="InterPro" id="IPR023154">
    <property type="entry name" value="Jann4075-like_sf"/>
</dbReference>
<evidence type="ECO:0008006" key="3">
    <source>
        <dbReference type="Google" id="ProtNLM"/>
    </source>
</evidence>
<dbReference type="Gene3D" id="1.10.238.120">
    <property type="entry name" value="Jann4075-like"/>
    <property type="match status" value="1"/>
</dbReference>
<sequence>MHEILDAVAGLEHLLPEVAVDTIRLLNMEDEDMTDYLADVKKYDADADEGVVNKIVKYLGIALRNRDSALVSSSDPEELARVKSGWCAKKLGVDGAEADAAIDATAKAMAADRSKSRVTFYYLVAKHLGKLETV</sequence>
<comment type="caution">
    <text evidence="1">The sequence shown here is derived from an EMBL/GenBank/DDBJ whole genome shotgun (WGS) entry which is preliminary data.</text>
</comment>
<evidence type="ECO:0000313" key="1">
    <source>
        <dbReference type="EMBL" id="MDR6102644.1"/>
    </source>
</evidence>
<reference evidence="1" key="1">
    <citation type="submission" date="2023-08" db="EMBL/GenBank/DDBJ databases">
        <title>Functional and genomic diversity of the sorghum phyllosphere microbiome.</title>
        <authorList>
            <person name="Shade A."/>
        </authorList>
    </citation>
    <scope>NUCLEOTIDE SEQUENCE</scope>
    <source>
        <strain evidence="1">SORGH_AS_0974</strain>
    </source>
</reference>
<dbReference type="Proteomes" id="UP001255601">
    <property type="component" value="Unassembled WGS sequence"/>
</dbReference>
<protein>
    <recommendedName>
        <fullName evidence="3">DUF2853 family protein</fullName>
    </recommendedName>
</protein>
<gene>
    <name evidence="1" type="ORF">QE369_002841</name>
</gene>
<organism evidence="1 2">
    <name type="scientific">Agrobacterium larrymoorei</name>
    <dbReference type="NCBI Taxonomy" id="160699"/>
    <lineage>
        <taxon>Bacteria</taxon>
        <taxon>Pseudomonadati</taxon>
        <taxon>Pseudomonadota</taxon>
        <taxon>Alphaproteobacteria</taxon>
        <taxon>Hyphomicrobiales</taxon>
        <taxon>Rhizobiaceae</taxon>
        <taxon>Rhizobium/Agrobacterium group</taxon>
        <taxon>Agrobacterium</taxon>
    </lineage>
</organism>
<dbReference type="SUPFAM" id="SSF158587">
    <property type="entry name" value="Jann4075-like"/>
    <property type="match status" value="1"/>
</dbReference>
<dbReference type="InterPro" id="IPR021274">
    <property type="entry name" value="DUF2853"/>
</dbReference>
<evidence type="ECO:0000313" key="2">
    <source>
        <dbReference type="Proteomes" id="UP001255601"/>
    </source>
</evidence>
<dbReference type="EMBL" id="JAVIZC010000003">
    <property type="protein sequence ID" value="MDR6102644.1"/>
    <property type="molecule type" value="Genomic_DNA"/>
</dbReference>
<proteinExistence type="predicted"/>